<dbReference type="AlphaFoldDB" id="A0AAN9PYD9"/>
<accession>A0AAN9PYD9</accession>
<name>A0AAN9PYD9_CANGL</name>
<dbReference type="Proteomes" id="UP001367508">
    <property type="component" value="Unassembled WGS sequence"/>
</dbReference>
<evidence type="ECO:0000313" key="2">
    <source>
        <dbReference type="Proteomes" id="UP001367508"/>
    </source>
</evidence>
<evidence type="ECO:0000313" key="1">
    <source>
        <dbReference type="EMBL" id="KAK7313008.1"/>
    </source>
</evidence>
<reference evidence="1 2" key="1">
    <citation type="submission" date="2024-01" db="EMBL/GenBank/DDBJ databases">
        <title>The genomes of 5 underutilized Papilionoideae crops provide insights into root nodulation and disease resistanc.</title>
        <authorList>
            <person name="Jiang F."/>
        </authorList>
    </citation>
    <scope>NUCLEOTIDE SEQUENCE [LARGE SCALE GENOMIC DNA]</scope>
    <source>
        <strain evidence="1">LVBAO_FW01</strain>
        <tissue evidence="1">Leaves</tissue>
    </source>
</reference>
<protein>
    <submittedName>
        <fullName evidence="1">Uncharacterized protein</fullName>
    </submittedName>
</protein>
<dbReference type="EMBL" id="JAYMYQ010000009">
    <property type="protein sequence ID" value="KAK7313008.1"/>
    <property type="molecule type" value="Genomic_DNA"/>
</dbReference>
<proteinExistence type="predicted"/>
<keyword evidence="2" id="KW-1185">Reference proteome</keyword>
<comment type="caution">
    <text evidence="1">The sequence shown here is derived from an EMBL/GenBank/DDBJ whole genome shotgun (WGS) entry which is preliminary data.</text>
</comment>
<organism evidence="1 2">
    <name type="scientific">Canavalia gladiata</name>
    <name type="common">Sword bean</name>
    <name type="synonym">Dolichos gladiatus</name>
    <dbReference type="NCBI Taxonomy" id="3824"/>
    <lineage>
        <taxon>Eukaryota</taxon>
        <taxon>Viridiplantae</taxon>
        <taxon>Streptophyta</taxon>
        <taxon>Embryophyta</taxon>
        <taxon>Tracheophyta</taxon>
        <taxon>Spermatophyta</taxon>
        <taxon>Magnoliopsida</taxon>
        <taxon>eudicotyledons</taxon>
        <taxon>Gunneridae</taxon>
        <taxon>Pentapetalae</taxon>
        <taxon>rosids</taxon>
        <taxon>fabids</taxon>
        <taxon>Fabales</taxon>
        <taxon>Fabaceae</taxon>
        <taxon>Papilionoideae</taxon>
        <taxon>50 kb inversion clade</taxon>
        <taxon>NPAAA clade</taxon>
        <taxon>indigoferoid/millettioid clade</taxon>
        <taxon>Phaseoleae</taxon>
        <taxon>Canavalia</taxon>
    </lineage>
</organism>
<gene>
    <name evidence="1" type="ORF">VNO77_37326</name>
</gene>
<sequence length="141" mass="16468">MAELTRIYLRRRHHHRWRWLLCPNTITAPTSSPKTPFSLSCTGASSPFPSPRWQHYTLTHTHTLLSSPSLGGNYFSLGNHQGQDDQHQALHRHHCHQRWQTPKPLVITLLPLWRLPPNFPRSPILIWRKPDPKSQILSPFI</sequence>